<dbReference type="STRING" id="1528099.AL705_02385"/>
<dbReference type="GeneID" id="84894477"/>
<dbReference type="GO" id="GO:0006396">
    <property type="term" value="P:RNA processing"/>
    <property type="evidence" value="ECO:0007669"/>
    <property type="project" value="InterPro"/>
</dbReference>
<reference evidence="4" key="2">
    <citation type="journal article" date="2016" name="Int. J. Syst. Evol. Microbiol.">
        <title>Lawsonella clevelandensis gen. nov., sp. nov., a new member of the suborder Corynebacterineae isolated from human abscesses.</title>
        <authorList>
            <person name="Bell M.E."/>
            <person name="Bernard K.A."/>
            <person name="Harrington S.M."/>
            <person name="Patel N.B."/>
            <person name="Tucker T.A."/>
            <person name="Metcalfe M.G."/>
            <person name="McQuiston J.R."/>
        </authorList>
    </citation>
    <scope>NUCLEOTIDE SEQUENCE</scope>
    <source>
        <strain evidence="4">X1698</strain>
    </source>
</reference>
<sequence length="278" mass="29730">MVHMIPIADPLDSRIDGFRNLNHAEKRRDHAGSDGVVIGEGSLVTDRMLASWCPPTQFLGTEAGLARLTAMPDYGELAASTPFYLATEDVISECVGFHFNRHIFALAPRPAPRAVEDVLAHSPRTLAVLEGLNDHANIGSIFRNAAALGVGGVLTGAGCADPLYRRSVRVSMGHVLRIPFAPCTGGPNDWQEPTFAQLRAAGYRILALTPAHDAQVLADVAEGGKVAFIVGAEGPGLRRKTMRLADARVQIPMQIGVDSLNVATSAAVAFYERARTHH</sequence>
<proteinExistence type="predicted"/>
<evidence type="ECO:0000313" key="4">
    <source>
        <dbReference type="EMBL" id="ALE18715.1"/>
    </source>
</evidence>
<dbReference type="PANTHER" id="PTHR43191">
    <property type="entry name" value="RRNA METHYLTRANSFERASE 3"/>
    <property type="match status" value="1"/>
</dbReference>
<dbReference type="EMBL" id="LR584267">
    <property type="protein sequence ID" value="VHO00137.1"/>
    <property type="molecule type" value="Genomic_DNA"/>
</dbReference>
<keyword evidence="1 5" id="KW-0489">Methyltransferase</keyword>
<gene>
    <name evidence="4" type="ORF">AL705_02385</name>
    <name evidence="5" type="ORF">LC603019_00494</name>
</gene>
<dbReference type="GO" id="GO:0032259">
    <property type="term" value="P:methylation"/>
    <property type="evidence" value="ECO:0007669"/>
    <property type="project" value="UniProtKB-KW"/>
</dbReference>
<reference evidence="5 7" key="3">
    <citation type="submission" date="2019-04" db="EMBL/GenBank/DDBJ databases">
        <authorList>
            <person name="Seth-Smith MB H."/>
            <person name="Seth-Smith H."/>
        </authorList>
    </citation>
    <scope>NUCLEOTIDE SEQUENCE [LARGE SCALE GENOMIC DNA]</scope>
    <source>
        <strain evidence="5">USB-603019</strain>
    </source>
</reference>
<accession>A0A0M4LY88</accession>
<dbReference type="InterPro" id="IPR029026">
    <property type="entry name" value="tRNA_m1G_MTases_N"/>
</dbReference>
<reference evidence="4 6" key="1">
    <citation type="journal article" date="2015" name="Genome Announc.">
        <title>Complete Genome Sequences for Two Strains of a Novel Fastidious, Partially Acid-Fast, Gram-Positive Corynebacterineae Bacterium, Derived from Human Clinical Samples.</title>
        <authorList>
            <person name="Nicholson A.C."/>
            <person name="Bell M."/>
            <person name="Humrighouse B.W."/>
            <person name="McQuiston J.R."/>
        </authorList>
    </citation>
    <scope>NUCLEOTIDE SEQUENCE [LARGE SCALE GENOMIC DNA]</scope>
    <source>
        <strain evidence="4 6">X1698</strain>
    </source>
</reference>
<dbReference type="CDD" id="cd18095">
    <property type="entry name" value="SpoU-like_rRNA-MTase"/>
    <property type="match status" value="1"/>
</dbReference>
<dbReference type="EMBL" id="CP012390">
    <property type="protein sequence ID" value="ALE18715.1"/>
    <property type="molecule type" value="Genomic_DNA"/>
</dbReference>
<name>A0A0M4LY88_9ACTN</name>
<dbReference type="Proteomes" id="UP000068137">
    <property type="component" value="Chromosome"/>
</dbReference>
<dbReference type="InterPro" id="IPR001537">
    <property type="entry name" value="SpoU_MeTrfase"/>
</dbReference>
<dbReference type="GO" id="GO:0003723">
    <property type="term" value="F:RNA binding"/>
    <property type="evidence" value="ECO:0007669"/>
    <property type="project" value="InterPro"/>
</dbReference>
<feature type="domain" description="tRNA/rRNA methyltransferase SpoU type" evidence="3">
    <location>
        <begin position="127"/>
        <end position="271"/>
    </location>
</feature>
<dbReference type="OrthoDB" id="3190829at2"/>
<protein>
    <submittedName>
        <fullName evidence="5">TrmH family tRNA/rRNA methyltransferase</fullName>
    </submittedName>
</protein>
<dbReference type="Proteomes" id="UP000324288">
    <property type="component" value="Chromosome"/>
</dbReference>
<dbReference type="Pfam" id="PF00588">
    <property type="entry name" value="SpoU_methylase"/>
    <property type="match status" value="1"/>
</dbReference>
<evidence type="ECO:0000256" key="2">
    <source>
        <dbReference type="ARBA" id="ARBA00022679"/>
    </source>
</evidence>
<dbReference type="InterPro" id="IPR029064">
    <property type="entry name" value="Ribosomal_eL30-like_sf"/>
</dbReference>
<dbReference type="Gene3D" id="3.40.1280.10">
    <property type="match status" value="1"/>
</dbReference>
<evidence type="ECO:0000256" key="1">
    <source>
        <dbReference type="ARBA" id="ARBA00022603"/>
    </source>
</evidence>
<dbReference type="GO" id="GO:0008173">
    <property type="term" value="F:RNA methyltransferase activity"/>
    <property type="evidence" value="ECO:0007669"/>
    <property type="project" value="InterPro"/>
</dbReference>
<dbReference type="InterPro" id="IPR051259">
    <property type="entry name" value="rRNA_Methyltransferase"/>
</dbReference>
<dbReference type="PANTHER" id="PTHR43191:SF12">
    <property type="entry name" value="RRNA METHYLASE"/>
    <property type="match status" value="1"/>
</dbReference>
<evidence type="ECO:0000259" key="3">
    <source>
        <dbReference type="Pfam" id="PF00588"/>
    </source>
</evidence>
<keyword evidence="2 5" id="KW-0808">Transferase</keyword>
<dbReference type="InterPro" id="IPR029028">
    <property type="entry name" value="Alpha/beta_knot_MTases"/>
</dbReference>
<evidence type="ECO:0000313" key="5">
    <source>
        <dbReference type="EMBL" id="VHO00137.1"/>
    </source>
</evidence>
<evidence type="ECO:0000313" key="6">
    <source>
        <dbReference type="Proteomes" id="UP000068137"/>
    </source>
</evidence>
<evidence type="ECO:0000313" key="7">
    <source>
        <dbReference type="Proteomes" id="UP000324288"/>
    </source>
</evidence>
<dbReference type="SUPFAM" id="SSF75217">
    <property type="entry name" value="alpha/beta knot"/>
    <property type="match status" value="1"/>
</dbReference>
<dbReference type="SUPFAM" id="SSF55315">
    <property type="entry name" value="L30e-like"/>
    <property type="match status" value="1"/>
</dbReference>
<organism evidence="4 6">
    <name type="scientific">Lawsonella clevelandensis</name>
    <dbReference type="NCBI Taxonomy" id="1528099"/>
    <lineage>
        <taxon>Bacteria</taxon>
        <taxon>Bacillati</taxon>
        <taxon>Actinomycetota</taxon>
        <taxon>Actinomycetes</taxon>
        <taxon>Mycobacteriales</taxon>
        <taxon>Lawsonellaceae</taxon>
        <taxon>Lawsonella</taxon>
    </lineage>
</organism>
<dbReference type="AlphaFoldDB" id="A0A0M4LY88"/>
<dbReference type="KEGG" id="cbq:AL705_02385"/>
<keyword evidence="7" id="KW-1185">Reference proteome</keyword>
<dbReference type="RefSeq" id="WP_053961652.1">
    <property type="nucleotide sequence ID" value="NZ_CAMJVL010000006.1"/>
</dbReference>